<dbReference type="PRINTS" id="PR00111">
    <property type="entry name" value="ABHYDROLASE"/>
</dbReference>
<dbReference type="InterPro" id="IPR000639">
    <property type="entry name" value="Epox_hydrolase-like"/>
</dbReference>
<accession>A0A846MAS5</accession>
<proteinExistence type="predicted"/>
<evidence type="ECO:0000313" key="2">
    <source>
        <dbReference type="EMBL" id="NIK14111.1"/>
    </source>
</evidence>
<dbReference type="Gene3D" id="3.40.50.1820">
    <property type="entry name" value="alpha/beta hydrolase"/>
    <property type="match status" value="1"/>
</dbReference>
<name>A0A846MAS5_9BACL</name>
<dbReference type="InterPro" id="IPR000073">
    <property type="entry name" value="AB_hydrolase_1"/>
</dbReference>
<dbReference type="GO" id="GO:0003824">
    <property type="term" value="F:catalytic activity"/>
    <property type="evidence" value="ECO:0007669"/>
    <property type="project" value="InterPro"/>
</dbReference>
<evidence type="ECO:0000259" key="1">
    <source>
        <dbReference type="Pfam" id="PF00561"/>
    </source>
</evidence>
<dbReference type="AlphaFoldDB" id="A0A846MAS5"/>
<dbReference type="PANTHER" id="PTHR46438">
    <property type="entry name" value="ALPHA/BETA-HYDROLASES SUPERFAMILY PROTEIN"/>
    <property type="match status" value="1"/>
</dbReference>
<feature type="domain" description="AB hydrolase-1" evidence="1">
    <location>
        <begin position="30"/>
        <end position="263"/>
    </location>
</feature>
<dbReference type="RefSeq" id="WP_166908107.1">
    <property type="nucleotide sequence ID" value="NZ_JAASRS010000001.1"/>
</dbReference>
<sequence>MHTIETNGQTIELNHIRVYYETYNWEKKRPVLVLLHGFLSSSFSYRRLIPLLANDFSVITVDLPPFGNSEKSTTFRYTYRNLAQLVIDLLQHLHIPTCTLVGHSMGGQICLYIARMQPQLVREMILLASSGYLGRVKRSLTLSTYLPYFHAYVKHYFYKQGVEANLRQAIYDYSLIDNEMCKGYEQPFYHPQMFKALTRFIRYREGDLQAHELQRIETRTLLLWGENDRIVPVDIGKRLHEDLTNSALVTFPHTGHLLPEERPHDVYREITDFIR</sequence>
<reference evidence="2 3" key="1">
    <citation type="submission" date="2020-03" db="EMBL/GenBank/DDBJ databases">
        <title>Genomic Encyclopedia of Archaeal and Bacterial Type Strains, Phase II (KMG-II): from individual species to whole genera.</title>
        <authorList>
            <person name="Goeker M."/>
        </authorList>
    </citation>
    <scope>NUCLEOTIDE SEQUENCE [LARGE SCALE GENOMIC DNA]</scope>
    <source>
        <strain evidence="2 3">DSM 4749</strain>
    </source>
</reference>
<protein>
    <submittedName>
        <fullName evidence="2">Pimeloyl-ACP methyl ester carboxylesterase</fullName>
    </submittedName>
</protein>
<keyword evidence="3" id="KW-1185">Reference proteome</keyword>
<dbReference type="InterPro" id="IPR029058">
    <property type="entry name" value="AB_hydrolase_fold"/>
</dbReference>
<evidence type="ECO:0000313" key="3">
    <source>
        <dbReference type="Proteomes" id="UP000532769"/>
    </source>
</evidence>
<dbReference type="Pfam" id="PF00561">
    <property type="entry name" value="Abhydrolase_1"/>
    <property type="match status" value="1"/>
</dbReference>
<organism evidence="2 3">
    <name type="scientific">Saccharococcus thermophilus</name>
    <dbReference type="NCBI Taxonomy" id="29396"/>
    <lineage>
        <taxon>Bacteria</taxon>
        <taxon>Bacillati</taxon>
        <taxon>Bacillota</taxon>
        <taxon>Bacilli</taxon>
        <taxon>Bacillales</taxon>
        <taxon>Anoxybacillaceae</taxon>
        <taxon>Saccharococcus</taxon>
    </lineage>
</organism>
<dbReference type="SUPFAM" id="SSF53474">
    <property type="entry name" value="alpha/beta-Hydrolases"/>
    <property type="match status" value="1"/>
</dbReference>
<comment type="caution">
    <text evidence="2">The sequence shown here is derived from an EMBL/GenBank/DDBJ whole genome shotgun (WGS) entry which is preliminary data.</text>
</comment>
<dbReference type="Proteomes" id="UP000532769">
    <property type="component" value="Unassembled WGS sequence"/>
</dbReference>
<dbReference type="EMBL" id="JAASRS010000001">
    <property type="protein sequence ID" value="NIK14111.1"/>
    <property type="molecule type" value="Genomic_DNA"/>
</dbReference>
<dbReference type="PANTHER" id="PTHR46438:SF11">
    <property type="entry name" value="LIPASE-RELATED"/>
    <property type="match status" value="1"/>
</dbReference>
<dbReference type="PRINTS" id="PR00412">
    <property type="entry name" value="EPOXHYDRLASE"/>
</dbReference>
<gene>
    <name evidence="2" type="ORF">BDD39_000621</name>
</gene>